<feature type="compositionally biased region" description="Basic and acidic residues" evidence="12">
    <location>
        <begin position="1446"/>
        <end position="1469"/>
    </location>
</feature>
<dbReference type="CDD" id="cd20347">
    <property type="entry name" value="BRcat_RBR_CUL9"/>
    <property type="match status" value="1"/>
</dbReference>
<dbReference type="InterPro" id="IPR013083">
    <property type="entry name" value="Znf_RING/FYVE/PHD"/>
</dbReference>
<evidence type="ECO:0000256" key="3">
    <source>
        <dbReference type="ARBA" id="ARBA00022490"/>
    </source>
</evidence>
<keyword evidence="9" id="KW-0833">Ubl conjugation pathway</keyword>
<keyword evidence="8" id="KW-0863">Zinc-finger</keyword>
<evidence type="ECO:0000313" key="17">
    <source>
        <dbReference type="Ensembl" id="ENSEBUP00000001354.1"/>
    </source>
</evidence>
<dbReference type="InterPro" id="IPR016158">
    <property type="entry name" value="Cullin_homology"/>
</dbReference>
<evidence type="ECO:0000256" key="11">
    <source>
        <dbReference type="PROSITE-ProRule" id="PRU00330"/>
    </source>
</evidence>
<comment type="pathway">
    <text evidence="2">Protein modification; protein ubiquitination.</text>
</comment>
<dbReference type="SUPFAM" id="SSF75632">
    <property type="entry name" value="Cullin homology domain"/>
    <property type="match status" value="1"/>
</dbReference>
<keyword evidence="7" id="KW-0677">Repeat</keyword>
<dbReference type="Gene3D" id="2.60.120.260">
    <property type="entry name" value="Galactose-binding domain-like"/>
    <property type="match status" value="1"/>
</dbReference>
<dbReference type="CDD" id="cd20359">
    <property type="entry name" value="Rcat_RBR_CUL9"/>
    <property type="match status" value="1"/>
</dbReference>
<dbReference type="SMART" id="SM00647">
    <property type="entry name" value="IBR"/>
    <property type="match status" value="2"/>
</dbReference>
<dbReference type="PROSITE" id="PS50069">
    <property type="entry name" value="CULLIN_2"/>
    <property type="match status" value="1"/>
</dbReference>
<dbReference type="Pfam" id="PF23168">
    <property type="entry name" value="CUL7_CUL9_N"/>
    <property type="match status" value="1"/>
</dbReference>
<dbReference type="InterPro" id="IPR014722">
    <property type="entry name" value="Rib_uL2_dom2"/>
</dbReference>
<keyword evidence="4" id="KW-1017">Isopeptide bond</keyword>
<feature type="compositionally biased region" description="Polar residues" evidence="12">
    <location>
        <begin position="2524"/>
        <end position="2539"/>
    </location>
</feature>
<dbReference type="Pfam" id="PF01485">
    <property type="entry name" value="IBR"/>
    <property type="match status" value="1"/>
</dbReference>
<evidence type="ECO:0000259" key="15">
    <source>
        <dbReference type="PROSITE" id="PS51284"/>
    </source>
</evidence>
<dbReference type="InterPro" id="IPR036317">
    <property type="entry name" value="Cullin_homology_sf"/>
</dbReference>
<dbReference type="InterPro" id="IPR045093">
    <property type="entry name" value="Cullin"/>
</dbReference>
<dbReference type="InterPro" id="IPR036390">
    <property type="entry name" value="WH_DNA-bd_sf"/>
</dbReference>
<evidence type="ECO:0000256" key="7">
    <source>
        <dbReference type="ARBA" id="ARBA00022737"/>
    </source>
</evidence>
<dbReference type="PROSITE" id="PS51284">
    <property type="entry name" value="DOC"/>
    <property type="match status" value="1"/>
</dbReference>
<dbReference type="Proteomes" id="UP000694388">
    <property type="component" value="Unplaced"/>
</dbReference>
<feature type="region of interest" description="Disordered" evidence="12">
    <location>
        <begin position="2449"/>
        <end position="2539"/>
    </location>
</feature>
<protein>
    <submittedName>
        <fullName evidence="17">Cullin 9</fullName>
    </submittedName>
</protein>
<keyword evidence="18" id="KW-1185">Reference proteome</keyword>
<dbReference type="SUPFAM" id="SSF63748">
    <property type="entry name" value="Tudor/PWWP/MBT"/>
    <property type="match status" value="1"/>
</dbReference>
<evidence type="ECO:0000256" key="1">
    <source>
        <dbReference type="ARBA" id="ARBA00004496"/>
    </source>
</evidence>
<dbReference type="Gene3D" id="1.10.10.10">
    <property type="entry name" value="Winged helix-like DNA-binding domain superfamily/Winged helix DNA-binding domain"/>
    <property type="match status" value="1"/>
</dbReference>
<reference evidence="17" key="1">
    <citation type="submission" date="2025-08" db="UniProtKB">
        <authorList>
            <consortium name="Ensembl"/>
        </authorList>
    </citation>
    <scope>IDENTIFICATION</scope>
</reference>
<evidence type="ECO:0000256" key="5">
    <source>
        <dbReference type="ARBA" id="ARBA00022679"/>
    </source>
</evidence>
<evidence type="ECO:0000256" key="2">
    <source>
        <dbReference type="ARBA" id="ARBA00004906"/>
    </source>
</evidence>
<evidence type="ECO:0000256" key="10">
    <source>
        <dbReference type="ARBA" id="ARBA00022833"/>
    </source>
</evidence>
<dbReference type="UniPathway" id="UPA00143"/>
<feature type="compositionally biased region" description="Acidic residues" evidence="12">
    <location>
        <begin position="2486"/>
        <end position="2514"/>
    </location>
</feature>
<keyword evidence="5" id="KW-0808">Transferase</keyword>
<dbReference type="SUPFAM" id="SSF46785">
    <property type="entry name" value="Winged helix' DNA-binding domain"/>
    <property type="match status" value="1"/>
</dbReference>
<dbReference type="Gene3D" id="1.25.10.10">
    <property type="entry name" value="Leucine-rich Repeat Variant"/>
    <property type="match status" value="1"/>
</dbReference>
<evidence type="ECO:0000259" key="14">
    <source>
        <dbReference type="PROSITE" id="PS50069"/>
    </source>
</evidence>
<keyword evidence="10" id="KW-0862">Zinc</keyword>
<name>A0A8C4N5Z8_EPTBU</name>
<sequence>MINFSLLNYLIDCCAYLCTLCVQVMAQSSNGALRVNLADGMQATPVELLRHRQHDEYLVRWNITSVNGGTLSPSSTVDPGVKSESILMWMSKEEVRACCPALLWKSKSDEGRTQGKSDGLSRQNSCELDLEKGVFASMKTDIQQLVDRAQLLLRRSTQPVTTLSISYIIHVLSAYASIGSLAGVFKETGALDLLMELLGNNEGAIRSSAGRMLRALASHDAGSRAYVLLALSQQDGIEQRMDFDSCYTLLELFAETTSSVEHGMSFDGIQLPQIPGRLLFSLVKRYLCATKLMDSLSGSGQGNSEESGVTGSFTDRQRKQHEFEFAMVMANLIVDLVKVLGWDRDCQSNSFDENKDPQSIVQSAFTPEKNVLEPGLQQSSTHEASFKSPEDFTSPLAYIEYIQKILQPGMRVRMLQDYEEVCSGDEGKFVHSNAGYPPVQVDWDSIQRRYWVNWNMIQVIGYGADSHPPRRVSQKLTPTLHRSTISTGGRLKSLGSGKSGVVNHSLGNFYASGSIGDVHEEMGPVKSEWWELLFFLKKLEGKQQQEACDIIQTAINVEVDSLDDCALDILHPSTDLIVRLLVFLLKICPTFHRDIISSRVFKKNGSKIRDVDATLCLLCRPKESLTSIRAAFQQSCSKKPKTDEHLDALLAHHLPLGKEQRKDVVTSCSFQEVNGVPTMKEEPGSIEDQEEKQRQLNIIMKAGHKTFLEKAKDIWEAMRQEPDCMALQVVGLKSMSSMLQDSPIPDDSIDLRESYMRSLVEEMNTFEREKEVVYACLLLIESTFEEFDYREAFIMENGISTLLQCVQKNAHFPSIQHQGLKVLKVTTHADEFDVPPKSSSFWLYKDLVHRTFMALSSDTPDGLLAAIPQTMQRMLDTPGCVGAVENGLLILLMLIKDNRTMAERLLHCGTLQILFTCVRDTTPSMQHACTLATMALLNLSHLGLADSNSLQEDEGENLKELELKVLLTRLQLGAFGKDQAMALERLVKQEGGVLPPAMLEPDVFRSLAQAMRILPAERLAQLALARVLSKYLLSETYSWHECIESIHIAMRNNVPEQEATQEYVNLLHRLATHDKDYAIMMCQLGTRDALTRALDKHGPGLLLANDLRDTINDCERFVVLYKQLTSSILAGCIQMVLCQIEEARRSHKAIHIPFFDIFLHILCRGSKVELHEDKCWEKVEVSSNPHRLGKIFDGNPRTYWESNGSSGSHFINIHIVRGIIVRKLTLLVASEDSSYMPSRVVVTAGEDSENLGTELSTVNISSSASRVVLVENLTRFWPVIQIRIKRCQQGGIDTRVRGFEILGPKPTFWPVFRDQLCRRTFLFYKMKAHTWTQNIDEDKTLQLYLKLSTVMRHEQQFAQRFLPDVEAAHALDQTCWEALAVPIIKKITGVESGKNLLSKLLQGYIRSSEEGMRCRHRFGLFRSRVRRLCRLLVHMDLTSSNIELKAPSKPDLKTGKGKVKSKDGGKESKPLQTSPSTALLATCWGDVAQRQVMEFMEKNCSRGDPAELYCTCFTQLCNDMQELFAGHAAFALALHDGFKAVLLRFSHVRAIKVAEMFVQAIDQRIRSMYNERLSCVQLDQLSFLEPLTFLSGLDMAITFEHYYRLYLSERLLTMDCMFLESLIAIQLQDCFPARLPLAMLKDVSNSKKSTSDFMQYCLEKVDCCLAESEEIVMDIEEQECNLHGWEGFSVIVASPSVWAFPKESKMATSSISKLPPVLKDFVQEYYNFHSMAQYHLSSHQQAKKLQWTWLGHGELITNKGLVLRVSTLQMIILLHFNDLNDSKLSLDDFLQSSGISPTLFVPHLQMLVDESKILVCKKSKGEGTKGVLQLNEAVLERLERQRQNMSLLPPHLSSHSGTVLAHMLERKKQIISCAVMRILKAEKHMHIDKLVFKVIEACQKGNTGSGRPSLPLLCCAMDVNTCVVQMQQQGYVGRRDDSPHIVLYRPNEGIMPGRRHAYTDWRGLELAREMRATSSPAHDTTENEAYQCHSEVLLGSGVPAEGRTLSPDDLRNMMEENVLLVAHTLDLEKDVAKHLLLHCQWDRDLVVHRYSEEADDILREAGLLVKTAAGTGVSPTELCPICLTNPASIAPLSCRHACCQTCWKEYLTTRIEQNRIVRCGCPISDCQAQHTTDVILSLIDGDKEALDMYNNAMLRCYVESCTNLTWCTNPQGCDRVLCKDGLGDLGTCAKCHWSSCFSCNFLEAHYPASCSHMSQWMDDGGFYEGMTLEALSKHVAKLISKRCPSCQTQIEKNEGCLHMTCGNCNYGFCWRCLKPWKPTHNDYYNCSAQVSKAAKQEKKFHDANELCVYYHKAREFAMKLVSKTATINESLPLSSVLFVTNACKMLMQAWKVLAYSCVYSYYSHDVDKMRCLELQTEHLELIANELQQLLEGSLLRNSDLAGGIRLLKAHHLEDGPKLMHHLQDRLLAILQASAQDFRIGVQANGDVLEQQDENEKKMNSTNCRPGSNGMEERETCESDATWTAECEYEEESEDDSEDGDDDDDDDDDDHDGEDPNVSYLDEVTISNQSSGNVTTWYSL</sequence>
<evidence type="ECO:0000256" key="13">
    <source>
        <dbReference type="SAM" id="SignalP"/>
    </source>
</evidence>
<evidence type="ECO:0000259" key="16">
    <source>
        <dbReference type="PROSITE" id="PS51873"/>
    </source>
</evidence>
<dbReference type="InterPro" id="IPR008979">
    <property type="entry name" value="Galactose-bd-like_sf"/>
</dbReference>
<feature type="domain" description="DOC" evidence="15">
    <location>
        <begin position="1149"/>
        <end position="1328"/>
    </location>
</feature>
<dbReference type="Pfam" id="PF22191">
    <property type="entry name" value="IBR_1"/>
    <property type="match status" value="1"/>
</dbReference>
<dbReference type="SUPFAM" id="SSF49785">
    <property type="entry name" value="Galactose-binding domain-like"/>
    <property type="match status" value="1"/>
</dbReference>
<dbReference type="InterPro" id="IPR056405">
    <property type="entry name" value="ARM_CUL7_CUL9"/>
</dbReference>
<evidence type="ECO:0000256" key="9">
    <source>
        <dbReference type="ARBA" id="ARBA00022786"/>
    </source>
</evidence>
<reference evidence="17" key="2">
    <citation type="submission" date="2025-09" db="UniProtKB">
        <authorList>
            <consortium name="Ensembl"/>
        </authorList>
    </citation>
    <scope>IDENTIFICATION</scope>
</reference>
<dbReference type="InterPro" id="IPR002867">
    <property type="entry name" value="IBR_dom"/>
</dbReference>
<dbReference type="SMART" id="SM00884">
    <property type="entry name" value="Cullin_Nedd8"/>
    <property type="match status" value="1"/>
</dbReference>
<keyword evidence="13" id="KW-0732">Signal</keyword>
<dbReference type="GO" id="GO:0005737">
    <property type="term" value="C:cytoplasm"/>
    <property type="evidence" value="ECO:0007669"/>
    <property type="project" value="UniProtKB-SubCell"/>
</dbReference>
<evidence type="ECO:0000256" key="12">
    <source>
        <dbReference type="SAM" id="MobiDB-lite"/>
    </source>
</evidence>
<dbReference type="Pfam" id="PF24742">
    <property type="entry name" value="ARM_CUL7_CUL9"/>
    <property type="match status" value="1"/>
</dbReference>
<dbReference type="InterPro" id="IPR021097">
    <property type="entry name" value="CPH_domain"/>
</dbReference>
<dbReference type="PANTHER" id="PTHR22771">
    <property type="entry name" value="CULLIN AND GALACTOSE-BINDING DOMAIN-CONTAINING"/>
    <property type="match status" value="1"/>
</dbReference>
<dbReference type="SUPFAM" id="SSF48371">
    <property type="entry name" value="ARM repeat"/>
    <property type="match status" value="1"/>
</dbReference>
<dbReference type="InterPro" id="IPR055486">
    <property type="entry name" value="CUL7/CUL9_N"/>
</dbReference>
<proteinExistence type="inferred from homology"/>
<evidence type="ECO:0000256" key="6">
    <source>
        <dbReference type="ARBA" id="ARBA00022723"/>
    </source>
</evidence>
<dbReference type="Ensembl" id="ENSEBUT00000001678.1">
    <property type="protein sequence ID" value="ENSEBUP00000001354.1"/>
    <property type="gene ID" value="ENSEBUG00000001198.1"/>
</dbReference>
<dbReference type="Gene3D" id="3.30.40.10">
    <property type="entry name" value="Zinc/RING finger domain, C3HC4 (zinc finger)"/>
    <property type="match status" value="1"/>
</dbReference>
<dbReference type="GO" id="GO:0008270">
    <property type="term" value="F:zinc ion binding"/>
    <property type="evidence" value="ECO:0007669"/>
    <property type="project" value="UniProtKB-KW"/>
</dbReference>
<dbReference type="Gene3D" id="3.30.230.130">
    <property type="entry name" value="Cullin, Chain C, Domain 2"/>
    <property type="match status" value="1"/>
</dbReference>
<dbReference type="PANTHER" id="PTHR22771:SF4">
    <property type="entry name" value="CULLIN 7-RELATED"/>
    <property type="match status" value="1"/>
</dbReference>
<comment type="subcellular location">
    <subcellularLocation>
        <location evidence="1">Cytoplasm</location>
    </subcellularLocation>
</comment>
<dbReference type="InterPro" id="IPR016024">
    <property type="entry name" value="ARM-type_fold"/>
</dbReference>
<dbReference type="Pfam" id="PF11515">
    <property type="entry name" value="Cul7"/>
    <property type="match status" value="1"/>
</dbReference>
<feature type="chain" id="PRO_5034257446" evidence="13">
    <location>
        <begin position="27"/>
        <end position="2539"/>
    </location>
</feature>
<accession>A0A8C4N5Z8</accession>
<dbReference type="PROSITE" id="PS51873">
    <property type="entry name" value="TRIAD"/>
    <property type="match status" value="1"/>
</dbReference>
<dbReference type="InterPro" id="IPR047561">
    <property type="entry name" value="BRcat_RBR_CUL9"/>
</dbReference>
<feature type="domain" description="Cullin family profile" evidence="14">
    <location>
        <begin position="1552"/>
        <end position="1808"/>
    </location>
</feature>
<dbReference type="GO" id="GO:0006511">
    <property type="term" value="P:ubiquitin-dependent protein catabolic process"/>
    <property type="evidence" value="ECO:0007669"/>
    <property type="project" value="InterPro"/>
</dbReference>
<comment type="similarity">
    <text evidence="11">Belongs to the cullin family.</text>
</comment>
<dbReference type="SUPFAM" id="SSF57850">
    <property type="entry name" value="RING/U-box"/>
    <property type="match status" value="2"/>
</dbReference>
<dbReference type="InterPro" id="IPR036388">
    <property type="entry name" value="WH-like_DNA-bd_sf"/>
</dbReference>
<dbReference type="SMART" id="SM01337">
    <property type="entry name" value="APC10"/>
    <property type="match status" value="1"/>
</dbReference>
<dbReference type="InterPro" id="IPR004939">
    <property type="entry name" value="APC_su10/DOC_dom"/>
</dbReference>
<dbReference type="Gene3D" id="1.20.120.1750">
    <property type="match status" value="1"/>
</dbReference>
<evidence type="ECO:0000256" key="4">
    <source>
        <dbReference type="ARBA" id="ARBA00022499"/>
    </source>
</evidence>
<dbReference type="InterPro" id="IPR059120">
    <property type="entry name" value="Cullin-like_AB"/>
</dbReference>
<dbReference type="InterPro" id="IPR019559">
    <property type="entry name" value="Cullin_neddylation_domain"/>
</dbReference>
<dbReference type="GeneTree" id="ENSGT00940000153954"/>
<dbReference type="GO" id="GO:0016740">
    <property type="term" value="F:transferase activity"/>
    <property type="evidence" value="ECO:0007669"/>
    <property type="project" value="UniProtKB-KW"/>
</dbReference>
<dbReference type="Gene3D" id="2.30.30.30">
    <property type="match status" value="1"/>
</dbReference>
<dbReference type="GO" id="GO:0016567">
    <property type="term" value="P:protein ubiquitination"/>
    <property type="evidence" value="ECO:0007669"/>
    <property type="project" value="UniProtKB-UniPathway"/>
</dbReference>
<organism evidence="17 18">
    <name type="scientific">Eptatretus burgeri</name>
    <name type="common">Inshore hagfish</name>
    <dbReference type="NCBI Taxonomy" id="7764"/>
    <lineage>
        <taxon>Eukaryota</taxon>
        <taxon>Metazoa</taxon>
        <taxon>Chordata</taxon>
        <taxon>Craniata</taxon>
        <taxon>Vertebrata</taxon>
        <taxon>Cyclostomata</taxon>
        <taxon>Myxini</taxon>
        <taxon>Myxiniformes</taxon>
        <taxon>Myxinidae</taxon>
        <taxon>Eptatretinae</taxon>
        <taxon>Eptatretus</taxon>
    </lineage>
</organism>
<dbReference type="InterPro" id="IPR044066">
    <property type="entry name" value="TRIAD_supradom"/>
</dbReference>
<keyword evidence="6" id="KW-0479">Metal-binding</keyword>
<dbReference type="InterPro" id="IPR011989">
    <property type="entry name" value="ARM-like"/>
</dbReference>
<feature type="domain" description="RING-type" evidence="16">
    <location>
        <begin position="2075"/>
        <end position="2290"/>
    </location>
</feature>
<dbReference type="Pfam" id="PF03256">
    <property type="entry name" value="ANAPC10"/>
    <property type="match status" value="1"/>
</dbReference>
<evidence type="ECO:0000256" key="8">
    <source>
        <dbReference type="ARBA" id="ARBA00022771"/>
    </source>
</evidence>
<dbReference type="GO" id="GO:0031625">
    <property type="term" value="F:ubiquitin protein ligase binding"/>
    <property type="evidence" value="ECO:0007669"/>
    <property type="project" value="InterPro"/>
</dbReference>
<feature type="signal peptide" evidence="13">
    <location>
        <begin position="1"/>
        <end position="26"/>
    </location>
</feature>
<evidence type="ECO:0000313" key="18">
    <source>
        <dbReference type="Proteomes" id="UP000694388"/>
    </source>
</evidence>
<dbReference type="InterPro" id="IPR047560">
    <property type="entry name" value="Rcat_RBR_CUL9"/>
</dbReference>
<dbReference type="Pfam" id="PF26557">
    <property type="entry name" value="Cullin_AB"/>
    <property type="match status" value="1"/>
</dbReference>
<keyword evidence="3" id="KW-0963">Cytoplasm</keyword>
<feature type="region of interest" description="Disordered" evidence="12">
    <location>
        <begin position="1446"/>
        <end position="1474"/>
    </location>
</feature>